<protein>
    <submittedName>
        <fullName evidence="1">Uncharacterized protein</fullName>
    </submittedName>
</protein>
<proteinExistence type="predicted"/>
<accession>A0A8S5NUN9</accession>
<dbReference type="EMBL" id="BK015248">
    <property type="protein sequence ID" value="DAD97811.1"/>
    <property type="molecule type" value="Genomic_DNA"/>
</dbReference>
<name>A0A8S5NUN9_9CAUD</name>
<evidence type="ECO:0000313" key="1">
    <source>
        <dbReference type="EMBL" id="DAD97811.1"/>
    </source>
</evidence>
<sequence>MHKLLPSIREWWCAPPVEVIRTGTFLYFVDELRLVRHTKVPSYLKS</sequence>
<reference evidence="1" key="1">
    <citation type="journal article" date="2021" name="Proc. Natl. Acad. Sci. U.S.A.">
        <title>A Catalog of Tens of Thousands of Viruses from Human Metagenomes Reveals Hidden Associations with Chronic Diseases.</title>
        <authorList>
            <person name="Tisza M.J."/>
            <person name="Buck C.B."/>
        </authorList>
    </citation>
    <scope>NUCLEOTIDE SEQUENCE</scope>
    <source>
        <strain evidence="1">CtkmZ20</strain>
    </source>
</reference>
<organism evidence="1">
    <name type="scientific">Myoviridae sp. ctkmZ20</name>
    <dbReference type="NCBI Taxonomy" id="2825166"/>
    <lineage>
        <taxon>Viruses</taxon>
        <taxon>Duplodnaviria</taxon>
        <taxon>Heunggongvirae</taxon>
        <taxon>Uroviricota</taxon>
        <taxon>Caudoviricetes</taxon>
    </lineage>
</organism>